<keyword evidence="10 11" id="KW-0368">Histidine biosynthesis</keyword>
<comment type="pathway">
    <text evidence="4">Amino-acid biosynthesis; L-histidine biosynthesis; L-histidine from 5-phospho-alpha-D-ribose 1-diphosphate: step 2/9.</text>
</comment>
<dbReference type="NCBIfam" id="NF000768">
    <property type="entry name" value="PRK00051.1"/>
    <property type="match status" value="1"/>
</dbReference>
<keyword evidence="8 11" id="KW-0028">Amino-acid biosynthesis</keyword>
<keyword evidence="11" id="KW-0479">Metal-binding</keyword>
<comment type="pathway">
    <text evidence="3 11">Amino-acid biosynthesis; L-histidine biosynthesis; L-histidine from 5-phospho-alpha-D-ribose 1-diphosphate: step 3/9.</text>
</comment>
<keyword evidence="9 11" id="KW-0378">Hydrolase</keyword>
<dbReference type="EC" id="3.5.4.19" evidence="11"/>
<evidence type="ECO:0000256" key="11">
    <source>
        <dbReference type="HAMAP-Rule" id="MF_01021"/>
    </source>
</evidence>
<gene>
    <name evidence="11 13" type="primary">hisI</name>
    <name evidence="13" type="ORF">FOY91_04670</name>
</gene>
<accession>A0A558RAL4</accession>
<comment type="cofactor">
    <cofactor evidence="11">
        <name>Mg(2+)</name>
        <dbReference type="ChEBI" id="CHEBI:18420"/>
    </cofactor>
    <text evidence="11">Binds 1 Mg(2+) ion per subunit.</text>
</comment>
<dbReference type="InterPro" id="IPR002496">
    <property type="entry name" value="PRib_AMP_CycHydrolase_dom"/>
</dbReference>
<comment type="similarity">
    <text evidence="5">In the C-terminal section; belongs to the PRA-PH family.</text>
</comment>
<comment type="subunit">
    <text evidence="11">Homodimer.</text>
</comment>
<feature type="binding site" evidence="11">
    <location>
        <position position="84"/>
    </location>
    <ligand>
        <name>Mg(2+)</name>
        <dbReference type="ChEBI" id="CHEBI:18420"/>
    </ligand>
</feature>
<reference evidence="13 14" key="1">
    <citation type="submission" date="2019-07" db="EMBL/GenBank/DDBJ databases">
        <title>Sphingomonas solaris sp. nov., isolated from a solar panel from Boston, Massachusetts.</title>
        <authorList>
            <person name="Tanner K."/>
            <person name="Pascual J."/>
            <person name="Mancuso C."/>
            <person name="Pereto J."/>
            <person name="Khalil A."/>
            <person name="Vilanova C."/>
        </authorList>
    </citation>
    <scope>NUCLEOTIDE SEQUENCE [LARGE SCALE GENOMIC DNA]</scope>
    <source>
        <strain evidence="13 14">R4DWN</strain>
    </source>
</reference>
<dbReference type="InterPro" id="IPR026660">
    <property type="entry name" value="PRA-CH"/>
</dbReference>
<comment type="function">
    <text evidence="11">Catalyzes the hydrolysis of the adenine ring of phosphoribosyl-AMP.</text>
</comment>
<evidence type="ECO:0000256" key="4">
    <source>
        <dbReference type="ARBA" id="ARBA00005204"/>
    </source>
</evidence>
<evidence type="ECO:0000256" key="10">
    <source>
        <dbReference type="ARBA" id="ARBA00023102"/>
    </source>
</evidence>
<proteinExistence type="inferred from homology"/>
<evidence type="ECO:0000256" key="3">
    <source>
        <dbReference type="ARBA" id="ARBA00005169"/>
    </source>
</evidence>
<feature type="binding site" evidence="11">
    <location>
        <position position="106"/>
    </location>
    <ligand>
        <name>Zn(2+)</name>
        <dbReference type="ChEBI" id="CHEBI:29105"/>
        <note>ligand shared between dimeric partners</note>
    </ligand>
</feature>
<dbReference type="SUPFAM" id="SSF141734">
    <property type="entry name" value="HisI-like"/>
    <property type="match status" value="1"/>
</dbReference>
<feature type="binding site" evidence="11">
    <location>
        <position position="83"/>
    </location>
    <ligand>
        <name>Zn(2+)</name>
        <dbReference type="ChEBI" id="CHEBI:29105"/>
        <note>ligand shared between dimeric partners</note>
    </ligand>
</feature>
<evidence type="ECO:0000256" key="1">
    <source>
        <dbReference type="ARBA" id="ARBA00000024"/>
    </source>
</evidence>
<comment type="subcellular location">
    <subcellularLocation>
        <location evidence="11">Cytoplasm</location>
    </subcellularLocation>
</comment>
<dbReference type="RefSeq" id="WP_145148627.1">
    <property type="nucleotide sequence ID" value="NZ_VNIM01000011.1"/>
</dbReference>
<dbReference type="PANTHER" id="PTHR42945:SF1">
    <property type="entry name" value="HISTIDINE BIOSYNTHESIS BIFUNCTIONAL PROTEIN HIS7"/>
    <property type="match status" value="1"/>
</dbReference>
<dbReference type="Pfam" id="PF01502">
    <property type="entry name" value="PRA-CH"/>
    <property type="match status" value="1"/>
</dbReference>
<dbReference type="EMBL" id="VNIM01000011">
    <property type="protein sequence ID" value="TVV76332.1"/>
    <property type="molecule type" value="Genomic_DNA"/>
</dbReference>
<keyword evidence="11" id="KW-0460">Magnesium</keyword>
<dbReference type="FunFam" id="3.10.20.810:FF:000001">
    <property type="entry name" value="Histidine biosynthesis bifunctional protein HisIE"/>
    <property type="match status" value="1"/>
</dbReference>
<dbReference type="GO" id="GO:0000287">
    <property type="term" value="F:magnesium ion binding"/>
    <property type="evidence" value="ECO:0007669"/>
    <property type="project" value="UniProtKB-UniRule"/>
</dbReference>
<name>A0A558RAL4_9SPHN</name>
<evidence type="ECO:0000313" key="13">
    <source>
        <dbReference type="EMBL" id="TVV76332.1"/>
    </source>
</evidence>
<dbReference type="GO" id="GO:0004636">
    <property type="term" value="F:phosphoribosyl-ATP diphosphatase activity"/>
    <property type="evidence" value="ECO:0007669"/>
    <property type="project" value="UniProtKB-EC"/>
</dbReference>
<dbReference type="Proteomes" id="UP000318681">
    <property type="component" value="Unassembled WGS sequence"/>
</dbReference>
<sequence>MDQDRENGTALQPKFDAAGLITGVVTDAATGELLMVAHLDAEALERTIATGEAHFWSRSRGSLWKKGETSGNILRVVELRIDCDQDALWIRATPAGPACHTGARSCFYRRVEDGKLVDER</sequence>
<comment type="cofactor">
    <cofactor evidence="11">
        <name>Zn(2+)</name>
        <dbReference type="ChEBI" id="CHEBI:29105"/>
    </cofactor>
    <text evidence="11">Binds 1 zinc ion per subunit.</text>
</comment>
<comment type="similarity">
    <text evidence="11">Belongs to the PRA-CH family.</text>
</comment>
<dbReference type="UniPathway" id="UPA00031">
    <property type="reaction ID" value="UER00008"/>
</dbReference>
<dbReference type="GO" id="GO:0004635">
    <property type="term" value="F:phosphoribosyl-AMP cyclohydrolase activity"/>
    <property type="evidence" value="ECO:0007669"/>
    <property type="project" value="UniProtKB-UniRule"/>
</dbReference>
<keyword evidence="7 11" id="KW-0963">Cytoplasm</keyword>
<evidence type="ECO:0000259" key="12">
    <source>
        <dbReference type="Pfam" id="PF01502"/>
    </source>
</evidence>
<dbReference type="InterPro" id="IPR038019">
    <property type="entry name" value="PRib_AMP_CycHydrolase_sf"/>
</dbReference>
<evidence type="ECO:0000313" key="14">
    <source>
        <dbReference type="Proteomes" id="UP000318681"/>
    </source>
</evidence>
<protein>
    <recommendedName>
        <fullName evidence="11">Phosphoribosyl-AMP cyclohydrolase</fullName>
        <shortName evidence="11">PRA-CH</shortName>
        <ecNumber evidence="11">3.5.4.19</ecNumber>
    </recommendedName>
</protein>
<dbReference type="Gene3D" id="3.10.20.810">
    <property type="entry name" value="Phosphoribosyl-AMP cyclohydrolase"/>
    <property type="match status" value="1"/>
</dbReference>
<dbReference type="GO" id="GO:0008270">
    <property type="term" value="F:zinc ion binding"/>
    <property type="evidence" value="ECO:0007669"/>
    <property type="project" value="UniProtKB-UniRule"/>
</dbReference>
<dbReference type="GO" id="GO:0000105">
    <property type="term" value="P:L-histidine biosynthetic process"/>
    <property type="evidence" value="ECO:0007669"/>
    <property type="project" value="UniProtKB-UniRule"/>
</dbReference>
<comment type="similarity">
    <text evidence="6">In the N-terminal section; belongs to the PRA-CH family.</text>
</comment>
<evidence type="ECO:0000256" key="2">
    <source>
        <dbReference type="ARBA" id="ARBA00001460"/>
    </source>
</evidence>
<evidence type="ECO:0000256" key="5">
    <source>
        <dbReference type="ARBA" id="ARBA00007731"/>
    </source>
</evidence>
<dbReference type="AlphaFoldDB" id="A0A558RAL4"/>
<dbReference type="GO" id="GO:0005737">
    <property type="term" value="C:cytoplasm"/>
    <property type="evidence" value="ECO:0007669"/>
    <property type="project" value="UniProtKB-SubCell"/>
</dbReference>
<comment type="catalytic activity">
    <reaction evidence="2">
        <text>1-(5-phospho-beta-D-ribosyl)-ATP + H2O = 1-(5-phospho-beta-D-ribosyl)-5'-AMP + diphosphate + H(+)</text>
        <dbReference type="Rhea" id="RHEA:22828"/>
        <dbReference type="ChEBI" id="CHEBI:15377"/>
        <dbReference type="ChEBI" id="CHEBI:15378"/>
        <dbReference type="ChEBI" id="CHEBI:33019"/>
        <dbReference type="ChEBI" id="CHEBI:59457"/>
        <dbReference type="ChEBI" id="CHEBI:73183"/>
        <dbReference type="EC" id="3.6.1.31"/>
    </reaction>
</comment>
<feature type="domain" description="Phosphoribosyl-AMP cyclohydrolase" evidence="12">
    <location>
        <begin position="35"/>
        <end position="108"/>
    </location>
</feature>
<evidence type="ECO:0000256" key="9">
    <source>
        <dbReference type="ARBA" id="ARBA00022801"/>
    </source>
</evidence>
<comment type="catalytic activity">
    <reaction evidence="1 11">
        <text>1-(5-phospho-beta-D-ribosyl)-5'-AMP + H2O = 1-(5-phospho-beta-D-ribosyl)-5-[(5-phospho-beta-D-ribosylamino)methylideneamino]imidazole-4-carboxamide</text>
        <dbReference type="Rhea" id="RHEA:20049"/>
        <dbReference type="ChEBI" id="CHEBI:15377"/>
        <dbReference type="ChEBI" id="CHEBI:58435"/>
        <dbReference type="ChEBI" id="CHEBI:59457"/>
        <dbReference type="EC" id="3.5.4.19"/>
    </reaction>
</comment>
<organism evidence="13 14">
    <name type="scientific">Alterirhizorhabdus solaris</name>
    <dbReference type="NCBI Taxonomy" id="2529389"/>
    <lineage>
        <taxon>Bacteria</taxon>
        <taxon>Pseudomonadati</taxon>
        <taxon>Pseudomonadota</taxon>
        <taxon>Alphaproteobacteria</taxon>
        <taxon>Sphingomonadales</taxon>
        <taxon>Rhizorhabdaceae</taxon>
        <taxon>Alterirhizorhabdus</taxon>
    </lineage>
</organism>
<evidence type="ECO:0000256" key="7">
    <source>
        <dbReference type="ARBA" id="ARBA00022490"/>
    </source>
</evidence>
<evidence type="ECO:0000256" key="6">
    <source>
        <dbReference type="ARBA" id="ARBA00008299"/>
    </source>
</evidence>
<keyword evidence="14" id="KW-1185">Reference proteome</keyword>
<comment type="caution">
    <text evidence="13">The sequence shown here is derived from an EMBL/GenBank/DDBJ whole genome shotgun (WGS) entry which is preliminary data.</text>
</comment>
<feature type="binding site" evidence="11">
    <location>
        <position position="86"/>
    </location>
    <ligand>
        <name>Mg(2+)</name>
        <dbReference type="ChEBI" id="CHEBI:18420"/>
    </ligand>
</feature>
<feature type="binding site" evidence="11">
    <location>
        <position position="82"/>
    </location>
    <ligand>
        <name>Mg(2+)</name>
        <dbReference type="ChEBI" id="CHEBI:18420"/>
    </ligand>
</feature>
<dbReference type="PANTHER" id="PTHR42945">
    <property type="entry name" value="HISTIDINE BIOSYNTHESIS BIFUNCTIONAL PROTEIN"/>
    <property type="match status" value="1"/>
</dbReference>
<evidence type="ECO:0000256" key="8">
    <source>
        <dbReference type="ARBA" id="ARBA00022605"/>
    </source>
</evidence>
<feature type="binding site" evidence="11">
    <location>
        <position position="99"/>
    </location>
    <ligand>
        <name>Zn(2+)</name>
        <dbReference type="ChEBI" id="CHEBI:29105"/>
        <note>ligand shared between dimeric partners</note>
    </ligand>
</feature>
<keyword evidence="11" id="KW-0862">Zinc</keyword>
<dbReference type="OrthoDB" id="9795769at2"/>
<dbReference type="HAMAP" id="MF_01021">
    <property type="entry name" value="HisI"/>
    <property type="match status" value="1"/>
</dbReference>